<proteinExistence type="predicted"/>
<reference evidence="2" key="1">
    <citation type="journal article" date="2009" name="Plasmid">
        <title>Development of versatile shuttle vectors for Deinococcus grandis.</title>
        <authorList>
            <person name="Satoh K."/>
            <person name="Tu Z."/>
            <person name="Ohba H."/>
            <person name="Narumi I."/>
        </authorList>
    </citation>
    <scope>NUCLEOTIDE SEQUENCE</scope>
    <source>
        <strain evidence="2">ATCC 19172</strain>
        <plasmid evidence="2">pUE30</plasmid>
    </source>
</reference>
<feature type="region of interest" description="Disordered" evidence="1">
    <location>
        <begin position="197"/>
        <end position="217"/>
    </location>
</feature>
<gene>
    <name evidence="2" type="primary">orf2</name>
</gene>
<evidence type="ECO:0000256" key="1">
    <source>
        <dbReference type="SAM" id="MobiDB-lite"/>
    </source>
</evidence>
<name>B7XG28_9DEIO</name>
<sequence length="501" mass="55379">MAQKISREGGAGPAVHPNWQHPAGRRGAKVILEASQKCLQTPLIEPSHSEGPLPMNNQKQDSYTDRVRQIAPVVPLLDLIVKPLIPERAAPNPYLEMGLAALRGEPVDTRRAQVQPSKQFQKASRPAPAAPPLVLTSDQGEDQEAAMLLPEIVEETRRRLEKQARENRETRRAEQRARFHQLVTAPTDEAAPDFVPPVSLQEGRQPPSGSVRVTLPRPEVPGPAWGELSADAVLDSVPWLSKGARLVFRIMHMLAVAKAQDCRYPVIPNSAAFHTPQLLLAFVARYTTRHFRRLTNELEHAGVIDGGAHAAKVKTGIGTTRHLWDGSIWAVKLRPSTCDAYLSPEDWQHEWRDFQADLESGRTAKKLMSYLNTCEGLARQEHVLKTWAVNPNAKMTSLCLERTFQAEQKMTLQDTVYALPLIGELSELKQAGAIGNAASIISHALGDSHSRRFWCGLLWAATRNGSLEAFSAQLLRLLADVQESSELRNPGALFAARLRSA</sequence>
<feature type="region of interest" description="Disordered" evidence="1">
    <location>
        <begin position="1"/>
        <end position="26"/>
    </location>
</feature>
<organism evidence="2">
    <name type="scientific">Deinococcus radiopugnans</name>
    <dbReference type="NCBI Taxonomy" id="57497"/>
    <lineage>
        <taxon>Bacteria</taxon>
        <taxon>Thermotogati</taxon>
        <taxon>Deinococcota</taxon>
        <taxon>Deinococci</taxon>
        <taxon>Deinococcales</taxon>
        <taxon>Deinococcaceae</taxon>
        <taxon>Deinococcus</taxon>
    </lineage>
</organism>
<keyword evidence="2" id="KW-0614">Plasmid</keyword>
<dbReference type="EMBL" id="AB473550">
    <property type="protein sequence ID" value="BAH03365.1"/>
    <property type="molecule type" value="Genomic_DNA"/>
</dbReference>
<protein>
    <submittedName>
        <fullName evidence="2">Orf2 protein</fullName>
    </submittedName>
</protein>
<feature type="compositionally biased region" description="Polar residues" evidence="1">
    <location>
        <begin position="112"/>
        <end position="122"/>
    </location>
</feature>
<geneLocation type="plasmid" evidence="2">
    <name>pUE30</name>
</geneLocation>
<dbReference type="AlphaFoldDB" id="B7XG28"/>
<accession>B7XG28</accession>
<evidence type="ECO:0000313" key="2">
    <source>
        <dbReference type="EMBL" id="BAH03365.1"/>
    </source>
</evidence>
<feature type="region of interest" description="Disordered" evidence="1">
    <location>
        <begin position="109"/>
        <end position="133"/>
    </location>
</feature>